<dbReference type="SUPFAM" id="SSF50494">
    <property type="entry name" value="Trypsin-like serine proteases"/>
    <property type="match status" value="1"/>
</dbReference>
<feature type="compositionally biased region" description="Polar residues" evidence="4">
    <location>
        <begin position="493"/>
        <end position="516"/>
    </location>
</feature>
<dbReference type="InterPro" id="IPR009003">
    <property type="entry name" value="Peptidase_S1_PA"/>
</dbReference>
<evidence type="ECO:0000313" key="8">
    <source>
        <dbReference type="WBParaSite" id="TASK_0000789101-mRNA-1"/>
    </source>
</evidence>
<feature type="compositionally biased region" description="Polar residues" evidence="4">
    <location>
        <begin position="606"/>
        <end position="620"/>
    </location>
</feature>
<feature type="region of interest" description="Disordered" evidence="4">
    <location>
        <begin position="1077"/>
        <end position="1125"/>
    </location>
</feature>
<feature type="compositionally biased region" description="Low complexity" evidence="4">
    <location>
        <begin position="587"/>
        <end position="597"/>
    </location>
</feature>
<feature type="region of interest" description="Disordered" evidence="4">
    <location>
        <begin position="86"/>
        <end position="130"/>
    </location>
</feature>
<feature type="domain" description="PDZ" evidence="5">
    <location>
        <begin position="1124"/>
        <end position="1214"/>
    </location>
</feature>
<dbReference type="Gene3D" id="2.30.42.10">
    <property type="match status" value="1"/>
</dbReference>
<dbReference type="Pfam" id="PF17820">
    <property type="entry name" value="PDZ_6"/>
    <property type="match status" value="1"/>
</dbReference>
<dbReference type="PANTHER" id="PTHR22939:SF129">
    <property type="entry name" value="SERINE PROTEASE HTRA2, MITOCHONDRIAL"/>
    <property type="match status" value="1"/>
</dbReference>
<sequence length="1239" mass="134514">MKSGSRIKKTLHETAAYAIDHSAVDIPTQCPTLHQIVEKGEFNLLDLPCLQTEVERLLAATTQRMTCISHYLRGLPIPTPILRNVGLLEPDPDNRPQHPCEMASTSKDVSARKPTTNDEDGSLVVTPNPDNPLSLIFSQKRQQLYQRSNVKTESREVLSDKKHKSKYTSKSPTSGALNSATSPHDIPNRFWALMEPYCADITESNISYLESILKSYVEEATTSKYFLLPQPKSEYLLVFTAPKRLRRDLTKPEGSNSDTPEAPLNQGHVSEAFKAASEMISLARHVDSQLKEIRPSSSSSVEHLLCSLEKDLYEDNVSSVLRGAVAHMAQEFAVKSSVCENEEASMSLSAQNSRNDLTSVCSQPLKNLARQLQVSSSFRVEKKISQASEELGLFPLTLYLNHLSHRPERPLIHLPEKPHASPIPPEAPNHESATAVDCRGPLLNGLDHSPKQSPASPSSPQSNRPEPVDQQKSSTSQSNGCASPRDQTENGEEMSTTPTIATDPSNGVNEETTSPADTEMGDSISDATEEVATLRPPPPPSVTDRSSGPGADPEATFELPAPCQLEPDKVLNDCTSEKNFSSENHMSSCPGSSSSPVKSEEDAVSQKCSPPGATTCNGSTIRGEGSDWFSNILPHLEDTDDDLSSCLLNLTTTNAVESVGAGAGSSTDQLTLALMRRQRELRLVCAANHNILHRLIQAARRDLQRQEIQRRLAIADADVIEAYNKLESYKVQKRSALKRDRDFAWKTLKERQKIRAELDAFDKKPPYRSQHERSKWNFAPCLALSVPLISAFARQNDDGEDDHDDASNKSSLGLFSTVACATNISPERLAAIKSLNILSKVVEEVSPAVVSITAIGHIFQTHGSTGSGFIVDDTGLVITNAHVVGYKQALKVSTPNGQEFPARVLALDVNSDLALVQVKCVLSGTAQLNSCVVLIADAETLKKLPVLHLASGEQAIRPGDFVIALGSPLSLSNTVTAGVVSAVDRDLGNRTGLKYIQTDAIITLATASMMREAHWNQRARMVECKNAFGNSGGPLVSLYGEAIGVNTMMADTGLSFAIPIDQVHRFLATAKGALAAEKEHQRQGRSRSASDASSPSLSQPRRSKSWQWFGSGNDGTATGQDGPSVIVESGKRQTRYLGLVMRTLTPELVSELISLGHLRAGGGIDSARWTGVYIQGVIRNSPAERADLRPGDVIIAINGNKIINANEVAKIIEEQEVFSVTVLRNGEQVEIENVKSELV</sequence>
<evidence type="ECO:0000313" key="7">
    <source>
        <dbReference type="Proteomes" id="UP000282613"/>
    </source>
</evidence>
<feature type="compositionally biased region" description="Polar residues" evidence="4">
    <location>
        <begin position="1105"/>
        <end position="1121"/>
    </location>
</feature>
<feature type="compositionally biased region" description="Basic and acidic residues" evidence="4">
    <location>
        <begin position="150"/>
        <end position="160"/>
    </location>
</feature>
<dbReference type="InterPro" id="IPR041489">
    <property type="entry name" value="PDZ_6"/>
</dbReference>
<dbReference type="InterPro" id="IPR001940">
    <property type="entry name" value="Peptidase_S1C"/>
</dbReference>
<name>A0A0R3WB91_TAEAS</name>
<dbReference type="SMART" id="SM00228">
    <property type="entry name" value="PDZ"/>
    <property type="match status" value="1"/>
</dbReference>
<dbReference type="GO" id="GO:0043065">
    <property type="term" value="P:positive regulation of apoptotic process"/>
    <property type="evidence" value="ECO:0007669"/>
    <property type="project" value="TreeGrafter"/>
</dbReference>
<keyword evidence="7" id="KW-1185">Reference proteome</keyword>
<keyword evidence="3" id="KW-0378">Hydrolase</keyword>
<dbReference type="OrthoDB" id="1232at2759"/>
<dbReference type="AlphaFoldDB" id="A0A0R3WB91"/>
<reference evidence="6 7" key="2">
    <citation type="submission" date="2018-11" db="EMBL/GenBank/DDBJ databases">
        <authorList>
            <consortium name="Pathogen Informatics"/>
        </authorList>
    </citation>
    <scope>NUCLEOTIDE SEQUENCE [LARGE SCALE GENOMIC DNA]</scope>
</reference>
<dbReference type="STRING" id="60517.A0A0R3WB91"/>
<dbReference type="EMBL" id="UYRS01018691">
    <property type="protein sequence ID" value="VDK39197.1"/>
    <property type="molecule type" value="Genomic_DNA"/>
</dbReference>
<dbReference type="PANTHER" id="PTHR22939">
    <property type="entry name" value="SERINE PROTEASE FAMILY S1C HTRA-RELATED"/>
    <property type="match status" value="1"/>
</dbReference>
<dbReference type="WBParaSite" id="TASK_0000789101-mRNA-1">
    <property type="protein sequence ID" value="TASK_0000789101-mRNA-1"/>
    <property type="gene ID" value="TASK_0000789101"/>
</dbReference>
<feature type="compositionally biased region" description="Polar residues" evidence="4">
    <location>
        <begin position="470"/>
        <end position="481"/>
    </location>
</feature>
<gene>
    <name evidence="6" type="ORF">TASK_LOCUS7892</name>
</gene>
<evidence type="ECO:0000313" key="6">
    <source>
        <dbReference type="EMBL" id="VDK39197.1"/>
    </source>
</evidence>
<feature type="compositionally biased region" description="Polar residues" evidence="4">
    <location>
        <begin position="573"/>
        <end position="586"/>
    </location>
</feature>
<feature type="region of interest" description="Disordered" evidence="4">
    <location>
        <begin position="412"/>
        <end position="620"/>
    </location>
</feature>
<feature type="region of interest" description="Disordered" evidence="4">
    <location>
        <begin position="247"/>
        <end position="266"/>
    </location>
</feature>
<comment type="similarity">
    <text evidence="1">Belongs to the peptidase S1C family.</text>
</comment>
<dbReference type="Pfam" id="PF10198">
    <property type="entry name" value="Ada3"/>
    <property type="match status" value="1"/>
</dbReference>
<accession>A0A0R3WB91</accession>
<dbReference type="InterPro" id="IPR019340">
    <property type="entry name" value="Histone_AcTrfase_su3"/>
</dbReference>
<dbReference type="SUPFAM" id="SSF50156">
    <property type="entry name" value="PDZ domain-like"/>
    <property type="match status" value="1"/>
</dbReference>
<dbReference type="GO" id="GO:0012501">
    <property type="term" value="P:programmed cell death"/>
    <property type="evidence" value="ECO:0007669"/>
    <property type="project" value="TreeGrafter"/>
</dbReference>
<dbReference type="Proteomes" id="UP000282613">
    <property type="component" value="Unassembled WGS sequence"/>
</dbReference>
<dbReference type="InterPro" id="IPR036034">
    <property type="entry name" value="PDZ_sf"/>
</dbReference>
<evidence type="ECO:0000256" key="3">
    <source>
        <dbReference type="ARBA" id="ARBA00022801"/>
    </source>
</evidence>
<evidence type="ECO:0000256" key="2">
    <source>
        <dbReference type="ARBA" id="ARBA00022670"/>
    </source>
</evidence>
<evidence type="ECO:0000259" key="5">
    <source>
        <dbReference type="PROSITE" id="PS50106"/>
    </source>
</evidence>
<dbReference type="GO" id="GO:0006508">
    <property type="term" value="P:proteolysis"/>
    <property type="evidence" value="ECO:0007669"/>
    <property type="project" value="UniProtKB-KW"/>
</dbReference>
<reference evidence="8" key="1">
    <citation type="submission" date="2017-02" db="UniProtKB">
        <authorList>
            <consortium name="WormBaseParasite"/>
        </authorList>
    </citation>
    <scope>IDENTIFICATION</scope>
</reference>
<feature type="compositionally biased region" description="Low complexity" evidence="4">
    <location>
        <begin position="1086"/>
        <end position="1100"/>
    </location>
</feature>
<dbReference type="InterPro" id="IPR043504">
    <property type="entry name" value="Peptidase_S1_PA_chymotrypsin"/>
</dbReference>
<evidence type="ECO:0000256" key="1">
    <source>
        <dbReference type="ARBA" id="ARBA00010541"/>
    </source>
</evidence>
<organism evidence="8">
    <name type="scientific">Taenia asiatica</name>
    <name type="common">Asian tapeworm</name>
    <dbReference type="NCBI Taxonomy" id="60517"/>
    <lineage>
        <taxon>Eukaryota</taxon>
        <taxon>Metazoa</taxon>
        <taxon>Spiralia</taxon>
        <taxon>Lophotrochozoa</taxon>
        <taxon>Platyhelminthes</taxon>
        <taxon>Cestoda</taxon>
        <taxon>Eucestoda</taxon>
        <taxon>Cyclophyllidea</taxon>
        <taxon>Taeniidae</taxon>
        <taxon>Taenia</taxon>
    </lineage>
</organism>
<dbReference type="InterPro" id="IPR001478">
    <property type="entry name" value="PDZ"/>
</dbReference>
<dbReference type="GO" id="GO:0004252">
    <property type="term" value="F:serine-type endopeptidase activity"/>
    <property type="evidence" value="ECO:0007669"/>
    <property type="project" value="InterPro"/>
</dbReference>
<feature type="compositionally biased region" description="Low complexity" evidence="4">
    <location>
        <begin position="451"/>
        <end position="462"/>
    </location>
</feature>
<dbReference type="PROSITE" id="PS50106">
    <property type="entry name" value="PDZ"/>
    <property type="match status" value="1"/>
</dbReference>
<dbReference type="PRINTS" id="PR00834">
    <property type="entry name" value="PROTEASES2C"/>
</dbReference>
<feature type="compositionally biased region" description="Polar residues" evidence="4">
    <location>
        <begin position="168"/>
        <end position="182"/>
    </location>
</feature>
<proteinExistence type="inferred from homology"/>
<evidence type="ECO:0000256" key="4">
    <source>
        <dbReference type="SAM" id="MobiDB-lite"/>
    </source>
</evidence>
<dbReference type="Pfam" id="PF13365">
    <property type="entry name" value="Trypsin_2"/>
    <property type="match status" value="1"/>
</dbReference>
<feature type="region of interest" description="Disordered" evidence="4">
    <location>
        <begin position="146"/>
        <end position="182"/>
    </location>
</feature>
<dbReference type="Gene3D" id="2.40.10.10">
    <property type="entry name" value="Trypsin-like serine proteases"/>
    <property type="match status" value="2"/>
</dbReference>
<keyword evidence="2" id="KW-0645">Protease</keyword>
<protein>
    <submittedName>
        <fullName evidence="8">PDZ domain-containing protein</fullName>
    </submittedName>
</protein>